<keyword evidence="4" id="KW-0964">Secreted</keyword>
<evidence type="ECO:0000256" key="5">
    <source>
        <dbReference type="ARBA" id="ARBA00022729"/>
    </source>
</evidence>
<dbReference type="GO" id="GO:0030514">
    <property type="term" value="P:negative regulation of BMP signaling pathway"/>
    <property type="evidence" value="ECO:0007669"/>
    <property type="project" value="InterPro"/>
</dbReference>
<dbReference type="PANTHER" id="PTHR10494:SF6">
    <property type="entry name" value="NOGGIN"/>
    <property type="match status" value="1"/>
</dbReference>
<reference evidence="7" key="1">
    <citation type="submission" date="2025-08" db="UniProtKB">
        <authorList>
            <consortium name="Ensembl"/>
        </authorList>
    </citation>
    <scope>IDENTIFICATION</scope>
</reference>
<dbReference type="GO" id="GO:0045596">
    <property type="term" value="P:negative regulation of cell differentiation"/>
    <property type="evidence" value="ECO:0007669"/>
    <property type="project" value="InterPro"/>
</dbReference>
<dbReference type="Pfam" id="PF05806">
    <property type="entry name" value="Noggin"/>
    <property type="match status" value="1"/>
</dbReference>
<evidence type="ECO:0000256" key="3">
    <source>
        <dbReference type="ARBA" id="ARBA00022473"/>
    </source>
</evidence>
<dbReference type="Gene3D" id="1.10.287.520">
    <property type="entry name" value="Helix hairpin bin"/>
    <property type="match status" value="1"/>
</dbReference>
<keyword evidence="6" id="KW-0891">Chondrogenesis</keyword>
<evidence type="ECO:0008006" key="9">
    <source>
        <dbReference type="Google" id="ProtNLM"/>
    </source>
</evidence>
<dbReference type="GO" id="GO:0001649">
    <property type="term" value="P:osteoblast differentiation"/>
    <property type="evidence" value="ECO:0007669"/>
    <property type="project" value="TreeGrafter"/>
</dbReference>
<reference evidence="7" key="2">
    <citation type="submission" date="2025-09" db="UniProtKB">
        <authorList>
            <consortium name="Ensembl"/>
        </authorList>
    </citation>
    <scope>IDENTIFICATION</scope>
</reference>
<dbReference type="GO" id="GO:0051216">
    <property type="term" value="P:cartilage development"/>
    <property type="evidence" value="ECO:0007669"/>
    <property type="project" value="UniProtKB-KW"/>
</dbReference>
<dbReference type="GO" id="GO:0009953">
    <property type="term" value="P:dorsal/ventral pattern formation"/>
    <property type="evidence" value="ECO:0007669"/>
    <property type="project" value="TreeGrafter"/>
</dbReference>
<dbReference type="Proteomes" id="UP000261480">
    <property type="component" value="Unplaced"/>
</dbReference>
<dbReference type="InterPro" id="IPR029034">
    <property type="entry name" value="Cystine-knot_cytokine"/>
</dbReference>
<sequence>TPNPDISALLVCSTSWDPTLTRCGCLWISLQKPPLEEDMDWDSPFLQLRASLPSYSQPIRPYNLVTNTDDHRCNPKPRHLRPSRLFHLLGSNFDPLWMSVDQPSETASGSESFSDSQFTALAKRLSRSSLELKEAEAIRLQKLEKEAADLNFSSLPSEIAETFRGWLVNSAGCKLHHQWLDLALALWPRWLRQTDCERPEKERSCSFPTGMKCVRAQTAQIKILAWNCLEIRDGSKNLKGEKCEHTETETSAGVKRYLWRQVSHPVVTSCICWSK</sequence>
<keyword evidence="3" id="KW-0217">Developmental protein</keyword>
<comment type="subcellular location">
    <subcellularLocation>
        <location evidence="1">Secreted</location>
    </subcellularLocation>
</comment>
<evidence type="ECO:0000313" key="7">
    <source>
        <dbReference type="Ensembl" id="ENSPMEP00000023045.1"/>
    </source>
</evidence>
<protein>
    <recommendedName>
        <fullName evidence="9">Noggin</fullName>
    </recommendedName>
</protein>
<comment type="similarity">
    <text evidence="2">Belongs to the noggin family.</text>
</comment>
<evidence type="ECO:0000256" key="1">
    <source>
        <dbReference type="ARBA" id="ARBA00004613"/>
    </source>
</evidence>
<dbReference type="SUPFAM" id="SSF57501">
    <property type="entry name" value="Cystine-knot cytokines"/>
    <property type="match status" value="1"/>
</dbReference>
<accession>A0A3B3Y7I4</accession>
<dbReference type="AlphaFoldDB" id="A0A3B3Y7I4"/>
<evidence type="ECO:0000256" key="6">
    <source>
        <dbReference type="ARBA" id="ARBA00023188"/>
    </source>
</evidence>
<dbReference type="STRING" id="48701.ENSPMEP00000023045"/>
<keyword evidence="5" id="KW-0732">Signal</keyword>
<proteinExistence type="inferred from homology"/>
<name>A0A3B3Y7I4_9TELE</name>
<dbReference type="Ensembl" id="ENSPMET00000011173.1">
    <property type="protein sequence ID" value="ENSPMEP00000023045.1"/>
    <property type="gene ID" value="ENSPMEG00000004355.1"/>
</dbReference>
<evidence type="ECO:0000256" key="4">
    <source>
        <dbReference type="ARBA" id="ARBA00022525"/>
    </source>
</evidence>
<dbReference type="GO" id="GO:0005615">
    <property type="term" value="C:extracellular space"/>
    <property type="evidence" value="ECO:0007669"/>
    <property type="project" value="TreeGrafter"/>
</dbReference>
<evidence type="ECO:0000313" key="8">
    <source>
        <dbReference type="Proteomes" id="UP000261480"/>
    </source>
</evidence>
<dbReference type="Gene3D" id="2.10.90.10">
    <property type="entry name" value="Cystine-knot cytokines"/>
    <property type="match status" value="1"/>
</dbReference>
<evidence type="ECO:0000256" key="2">
    <source>
        <dbReference type="ARBA" id="ARBA00007480"/>
    </source>
</evidence>
<organism evidence="7 8">
    <name type="scientific">Poecilia mexicana</name>
    <dbReference type="NCBI Taxonomy" id="48701"/>
    <lineage>
        <taxon>Eukaryota</taxon>
        <taxon>Metazoa</taxon>
        <taxon>Chordata</taxon>
        <taxon>Craniata</taxon>
        <taxon>Vertebrata</taxon>
        <taxon>Euteleostomi</taxon>
        <taxon>Actinopterygii</taxon>
        <taxon>Neopterygii</taxon>
        <taxon>Teleostei</taxon>
        <taxon>Neoteleostei</taxon>
        <taxon>Acanthomorphata</taxon>
        <taxon>Ovalentaria</taxon>
        <taxon>Atherinomorphae</taxon>
        <taxon>Cyprinodontiformes</taxon>
        <taxon>Poeciliidae</taxon>
        <taxon>Poeciliinae</taxon>
        <taxon>Poecilia</taxon>
    </lineage>
</organism>
<dbReference type="InterPro" id="IPR008717">
    <property type="entry name" value="Noggin"/>
</dbReference>
<dbReference type="PANTHER" id="PTHR10494">
    <property type="entry name" value="BONE MORPHOGENETIC PROTEIN INHIBITOR, NOGGIN"/>
    <property type="match status" value="1"/>
</dbReference>
<keyword evidence="8" id="KW-1185">Reference proteome</keyword>